<dbReference type="InterPro" id="IPR001509">
    <property type="entry name" value="Epimerase_deHydtase"/>
</dbReference>
<dbReference type="SUPFAM" id="SSF51735">
    <property type="entry name" value="NAD(P)-binding Rossmann-fold domains"/>
    <property type="match status" value="1"/>
</dbReference>
<dbReference type="EMBL" id="LAZR01044188">
    <property type="protein sequence ID" value="KKL05267.1"/>
    <property type="molecule type" value="Genomic_DNA"/>
</dbReference>
<dbReference type="Pfam" id="PF01370">
    <property type="entry name" value="Epimerase"/>
    <property type="match status" value="1"/>
</dbReference>
<protein>
    <recommendedName>
        <fullName evidence="2">NAD-dependent epimerase/dehydratase domain-containing protein</fullName>
    </recommendedName>
</protein>
<accession>A0A0F9AUH0</accession>
<organism evidence="3">
    <name type="scientific">marine sediment metagenome</name>
    <dbReference type="NCBI Taxonomy" id="412755"/>
    <lineage>
        <taxon>unclassified sequences</taxon>
        <taxon>metagenomes</taxon>
        <taxon>ecological metagenomes</taxon>
    </lineage>
</organism>
<reference evidence="3" key="1">
    <citation type="journal article" date="2015" name="Nature">
        <title>Complex archaea that bridge the gap between prokaryotes and eukaryotes.</title>
        <authorList>
            <person name="Spang A."/>
            <person name="Saw J.H."/>
            <person name="Jorgensen S.L."/>
            <person name="Zaremba-Niedzwiedzka K."/>
            <person name="Martijn J."/>
            <person name="Lind A.E."/>
            <person name="van Eijk R."/>
            <person name="Schleper C."/>
            <person name="Guy L."/>
            <person name="Ettema T.J."/>
        </authorList>
    </citation>
    <scope>NUCLEOTIDE SEQUENCE</scope>
</reference>
<sequence length="230" mass="25640">MTRGILEGVARTGAKLVYGDNLYMYGDTEGKPISENAPYGATGRKGKVRAQVATMLLEAHKKGDVPVVIGRGSDFYGPNVVNSTFGEHFFKAALSGKTADLLGDIGLPHTYTYIRDFAKALVELSDNDTANGQVWHVSNAETITTRQIVAMVEKELEMPIKVRTAGRSMVFLLGLVNPMMREIKEMMYEWEKPYIVDHSKYAQAFGAESTPHRVAIKETVDWYRQRFSPN</sequence>
<dbReference type="PANTHER" id="PTHR43000">
    <property type="entry name" value="DTDP-D-GLUCOSE 4,6-DEHYDRATASE-RELATED"/>
    <property type="match status" value="1"/>
</dbReference>
<dbReference type="InterPro" id="IPR036291">
    <property type="entry name" value="NAD(P)-bd_dom_sf"/>
</dbReference>
<proteinExistence type="inferred from homology"/>
<gene>
    <name evidence="3" type="ORF">LCGC14_2607760</name>
</gene>
<evidence type="ECO:0000256" key="1">
    <source>
        <dbReference type="ARBA" id="ARBA00007637"/>
    </source>
</evidence>
<evidence type="ECO:0000259" key="2">
    <source>
        <dbReference type="Pfam" id="PF01370"/>
    </source>
</evidence>
<name>A0A0F9AUH0_9ZZZZ</name>
<dbReference type="Gene3D" id="3.40.50.720">
    <property type="entry name" value="NAD(P)-binding Rossmann-like Domain"/>
    <property type="match status" value="1"/>
</dbReference>
<comment type="similarity">
    <text evidence="1">Belongs to the NAD(P)-dependent epimerase/dehydratase family.</text>
</comment>
<comment type="caution">
    <text evidence="3">The sequence shown here is derived from an EMBL/GenBank/DDBJ whole genome shotgun (WGS) entry which is preliminary data.</text>
</comment>
<evidence type="ECO:0000313" key="3">
    <source>
        <dbReference type="EMBL" id="KKL05267.1"/>
    </source>
</evidence>
<dbReference type="AlphaFoldDB" id="A0A0F9AUH0"/>
<feature type="domain" description="NAD-dependent epimerase/dehydratase" evidence="2">
    <location>
        <begin position="2"/>
        <end position="134"/>
    </location>
</feature>